<dbReference type="SMART" id="SM00387">
    <property type="entry name" value="HATPase_c"/>
    <property type="match status" value="1"/>
</dbReference>
<dbReference type="InterPro" id="IPR050640">
    <property type="entry name" value="Bact_2-comp_sensor_kinase"/>
</dbReference>
<organism evidence="2 3">
    <name type="scientific">Lolliginicoccus lacisalsi</name>
    <dbReference type="NCBI Taxonomy" id="2742202"/>
    <lineage>
        <taxon>Bacteria</taxon>
        <taxon>Bacillati</taxon>
        <taxon>Actinomycetota</taxon>
        <taxon>Actinomycetes</taxon>
        <taxon>Mycobacteriales</taxon>
        <taxon>Hoyosellaceae</taxon>
        <taxon>Lolliginicoccus</taxon>
    </lineage>
</organism>
<dbReference type="EMBL" id="JACYWE010000002">
    <property type="protein sequence ID" value="MBD8505774.1"/>
    <property type="molecule type" value="Genomic_DNA"/>
</dbReference>
<comment type="caution">
    <text evidence="2">The sequence shown here is derived from an EMBL/GenBank/DDBJ whole genome shotgun (WGS) entry which is preliminary data.</text>
</comment>
<accession>A0A927PLF0</accession>
<dbReference type="PANTHER" id="PTHR34220:SF7">
    <property type="entry name" value="SENSOR HISTIDINE KINASE YPDA"/>
    <property type="match status" value="1"/>
</dbReference>
<dbReference type="SUPFAM" id="SSF55874">
    <property type="entry name" value="ATPase domain of HSP90 chaperone/DNA topoisomerase II/histidine kinase"/>
    <property type="match status" value="1"/>
</dbReference>
<dbReference type="Pfam" id="PF06580">
    <property type="entry name" value="His_kinase"/>
    <property type="match status" value="1"/>
</dbReference>
<keyword evidence="3" id="KW-1185">Reference proteome</keyword>
<gene>
    <name evidence="2" type="ORF">HT102_04655</name>
</gene>
<dbReference type="Gene3D" id="3.30.565.10">
    <property type="entry name" value="Histidine kinase-like ATPase, C-terminal domain"/>
    <property type="match status" value="1"/>
</dbReference>
<sequence length="394" mass="41779">MSSIVAVLVTVGLAVVAVLAIAAWLRSRAGFTTPAERAVHATLATAGAAARALTGGLTEKGAAEAAPYLRELIDASAVALCDASGTLLAIDGDSADVSRSALLDAATTSARTGRQHLVDHRDGPGRAVVCQPLFSDGASDDRACIGVLVAVLRASPTPGLLRTLTEVGRYVESQLALAELDASRERLAHAEMLALRAQISPHFIYNALTTIAAFVRTNPDRARELILDFADFTRYSFRKAGQFTTLAEELQNVERYLALEQARFGDRLRARLHVAPETLGIVIPFLVLQPLVENAVRHGLAGQEGGGTVVITAADAGTECLLTIEDDGAGMDPQRLRSGELDHDPADIHVGLNNVDERMRQVFGDEYGIVVETAPGAGTKVILRLPKFRPGVRA</sequence>
<name>A0A927PLF0_9ACTN</name>
<reference evidence="2" key="1">
    <citation type="submission" date="2020-09" db="EMBL/GenBank/DDBJ databases">
        <title>Hoyosella lacisalsi sp. nov., a halotolerant actinobacterium isolated from soil of Lake Gudzhirganskoe.</title>
        <authorList>
            <person name="Yang Q."/>
            <person name="Guo P.Y."/>
            <person name="Liu S.W."/>
            <person name="Li F.N."/>
            <person name="Sun C.H."/>
        </authorList>
    </citation>
    <scope>NUCLEOTIDE SEQUENCE</scope>
    <source>
        <strain evidence="2">G463</strain>
    </source>
</reference>
<proteinExistence type="predicted"/>
<dbReference type="InterPro" id="IPR010559">
    <property type="entry name" value="Sig_transdc_His_kin_internal"/>
</dbReference>
<dbReference type="CDD" id="cd16956">
    <property type="entry name" value="HATPase_YehU-like"/>
    <property type="match status" value="1"/>
</dbReference>
<dbReference type="RefSeq" id="WP_192038237.1">
    <property type="nucleotide sequence ID" value="NZ_JACYWE010000002.1"/>
</dbReference>
<dbReference type="Pfam" id="PF02518">
    <property type="entry name" value="HATPase_c"/>
    <property type="match status" value="1"/>
</dbReference>
<dbReference type="AlphaFoldDB" id="A0A927PLF0"/>
<dbReference type="GO" id="GO:0016020">
    <property type="term" value="C:membrane"/>
    <property type="evidence" value="ECO:0007669"/>
    <property type="project" value="InterPro"/>
</dbReference>
<feature type="domain" description="Histidine kinase/HSP90-like ATPase" evidence="1">
    <location>
        <begin position="280"/>
        <end position="389"/>
    </location>
</feature>
<dbReference type="InterPro" id="IPR036890">
    <property type="entry name" value="HATPase_C_sf"/>
</dbReference>
<protein>
    <submittedName>
        <fullName evidence="2">Histidine kinase</fullName>
    </submittedName>
</protein>
<keyword evidence="2" id="KW-0808">Transferase</keyword>
<dbReference type="InterPro" id="IPR003594">
    <property type="entry name" value="HATPase_dom"/>
</dbReference>
<evidence type="ECO:0000259" key="1">
    <source>
        <dbReference type="SMART" id="SM00387"/>
    </source>
</evidence>
<dbReference type="PANTHER" id="PTHR34220">
    <property type="entry name" value="SENSOR HISTIDINE KINASE YPDA"/>
    <property type="match status" value="1"/>
</dbReference>
<dbReference type="GO" id="GO:0000155">
    <property type="term" value="F:phosphorelay sensor kinase activity"/>
    <property type="evidence" value="ECO:0007669"/>
    <property type="project" value="InterPro"/>
</dbReference>
<keyword evidence="2" id="KW-0418">Kinase</keyword>
<evidence type="ECO:0000313" key="2">
    <source>
        <dbReference type="EMBL" id="MBD8505774.1"/>
    </source>
</evidence>
<dbReference type="Proteomes" id="UP000642993">
    <property type="component" value="Unassembled WGS sequence"/>
</dbReference>
<evidence type="ECO:0000313" key="3">
    <source>
        <dbReference type="Proteomes" id="UP000642993"/>
    </source>
</evidence>